<proteinExistence type="predicted"/>
<evidence type="ECO:0000313" key="1">
    <source>
        <dbReference type="EMBL" id="CAI9932555.1"/>
    </source>
</evidence>
<comment type="caution">
    <text evidence="1">The sequence shown here is derived from an EMBL/GenBank/DDBJ whole genome shotgun (WGS) entry which is preliminary data.</text>
</comment>
<evidence type="ECO:0000313" key="3">
    <source>
        <dbReference type="Proteomes" id="UP001642409"/>
    </source>
</evidence>
<name>A0AA86P985_9EUKA</name>
<gene>
    <name evidence="2" type="ORF">HINF_LOCUS19819</name>
    <name evidence="1" type="ORF">HINF_LOCUS20200</name>
</gene>
<dbReference type="EMBL" id="CAXDID020000052">
    <property type="protein sequence ID" value="CAL6005893.1"/>
    <property type="molecule type" value="Genomic_DNA"/>
</dbReference>
<keyword evidence="3" id="KW-1185">Reference proteome</keyword>
<organism evidence="1">
    <name type="scientific">Hexamita inflata</name>
    <dbReference type="NCBI Taxonomy" id="28002"/>
    <lineage>
        <taxon>Eukaryota</taxon>
        <taxon>Metamonada</taxon>
        <taxon>Diplomonadida</taxon>
        <taxon>Hexamitidae</taxon>
        <taxon>Hexamitinae</taxon>
        <taxon>Hexamita</taxon>
    </lineage>
</organism>
<reference evidence="1" key="1">
    <citation type="submission" date="2023-06" db="EMBL/GenBank/DDBJ databases">
        <authorList>
            <person name="Kurt Z."/>
        </authorList>
    </citation>
    <scope>NUCLEOTIDE SEQUENCE</scope>
</reference>
<protein>
    <submittedName>
        <fullName evidence="1">Uncharacterized protein</fullName>
    </submittedName>
</protein>
<accession>A0AA86P985</accession>
<dbReference type="Proteomes" id="UP001642409">
    <property type="component" value="Unassembled WGS sequence"/>
</dbReference>
<dbReference type="AlphaFoldDB" id="A0AA86P985"/>
<sequence>MQNSYFSTQILDDYKYVYQLKKIVDDQIIDIMFDEIISDDTIVVMPIIVLDIYYRLNDIHIFAPLTNNLKSLINNKEVAEIMVSSINVDNTASQYRLLFDNQYDQYLANNYEEQSPEVQQLILERINYYKYSMEVYQLHQFSFSTGDNWEQIIREQLKAQPTALTEKFRVGQIDGKLSVTKALTVQSKTIDNQTTVSGFLTVVLNQPYQFPVDEPYTLFDSNIRFIAGVNDQQYHSGVKQILFRNRYIKNIFVNYTLGNILNLLELNSSFWFDAFLRSSNKEFTIVLTQNKSSFQNRISESDYNQSEVHQRSVIFSANCDYFLSGQIIVKQLGAIDGLLVLYKDVVLTNYSKEFAVSASHTIGDISNYYGNLNRRSQSTIYITKYQLNYKNIIILRLSKQENTLIFYQMCVPVIISIIIFARKLLVAKPSFDFYCSEEQNQQIFSPRLENIECYPRRIINQINLLHLVDYEIFFNINFIEYSSKSQTIPELIFANDLRKNLLLQHGATHEHIYEYLLKLTETKDQPNVFSFQILVTSQQYSVIMNGIQQSKSRISNKFVKFTGSLQVRYKASTNVSVLKARNSRYTSRIQSRVMSSSDLFQAVQQPNEKPNDQDLEVYVSKVFDDSNLFMDRKLSSPCKVSIFKFKSSANKLNTQLTDLLEQSKTK</sequence>
<evidence type="ECO:0000313" key="2">
    <source>
        <dbReference type="EMBL" id="CAL6005893.1"/>
    </source>
</evidence>
<reference evidence="2 3" key="2">
    <citation type="submission" date="2024-07" db="EMBL/GenBank/DDBJ databases">
        <authorList>
            <person name="Akdeniz Z."/>
        </authorList>
    </citation>
    <scope>NUCLEOTIDE SEQUENCE [LARGE SCALE GENOMIC DNA]</scope>
</reference>
<dbReference type="EMBL" id="CATOUU010000517">
    <property type="protein sequence ID" value="CAI9932555.1"/>
    <property type="molecule type" value="Genomic_DNA"/>
</dbReference>